<dbReference type="RefSeq" id="WP_250912909.1">
    <property type="nucleotide sequence ID" value="NZ_JAMXLX010000006.1"/>
</dbReference>
<dbReference type="PANTHER" id="PTHR46211:SF14">
    <property type="entry name" value="GLYCEROPHOSPHODIESTER PHOSPHODIESTERASE"/>
    <property type="match status" value="1"/>
</dbReference>
<dbReference type="InterPro" id="IPR017946">
    <property type="entry name" value="PLC-like_Pdiesterase_TIM-brl"/>
</dbReference>
<gene>
    <name evidence="2" type="ORF">NBH21_19115</name>
</gene>
<accession>A0AAJ1FK24</accession>
<evidence type="ECO:0000259" key="1">
    <source>
        <dbReference type="PROSITE" id="PS51704"/>
    </source>
</evidence>
<dbReference type="InterPro" id="IPR030395">
    <property type="entry name" value="GP_PDE_dom"/>
</dbReference>
<dbReference type="CDD" id="cd08565">
    <property type="entry name" value="GDPD_pAtGDE_like"/>
    <property type="match status" value="1"/>
</dbReference>
<dbReference type="Pfam" id="PF03009">
    <property type="entry name" value="GDPD"/>
    <property type="match status" value="1"/>
</dbReference>
<feature type="domain" description="GP-PDE" evidence="1">
    <location>
        <begin position="2"/>
        <end position="240"/>
    </location>
</feature>
<dbReference type="Proteomes" id="UP001155380">
    <property type="component" value="Unassembled WGS sequence"/>
</dbReference>
<dbReference type="PROSITE" id="PS51704">
    <property type="entry name" value="GP_PDE"/>
    <property type="match status" value="1"/>
</dbReference>
<dbReference type="Gene3D" id="3.20.20.190">
    <property type="entry name" value="Phosphatidylinositol (PI) phosphodiesterase"/>
    <property type="match status" value="1"/>
</dbReference>
<evidence type="ECO:0000313" key="2">
    <source>
        <dbReference type="EMBL" id="MCO5958896.1"/>
    </source>
</evidence>
<sequence>MTHIASHRGGTLEFGDSTPRGFSATAIMALEEVEFDVHPTADGAIIVHHDATLDATTDRTGAIASLTVSEVRAATINYGEGGHPLTLDELCAIFSKSRVDFRCEIKPGADGRPYRDFVPSVVETLARHGMLERTTFSSFLIEALDQITAATDRPRLWLVSPPVLRQLGVSAVIELARAHRIPEIGVHIDTADTGLMAEIRAAGLDFGCWAAHTAPQIEKALSLGVKVFTTDRPSLAIAIRNEKNRETHR</sequence>
<proteinExistence type="predicted"/>
<dbReference type="AlphaFoldDB" id="A0AAJ1FK24"/>
<comment type="caution">
    <text evidence="2">The sequence shown here is derived from an EMBL/GenBank/DDBJ whole genome shotgun (WGS) entry which is preliminary data.</text>
</comment>
<protein>
    <submittedName>
        <fullName evidence="2">Glycerophosphodiester phosphodiesterase</fullName>
    </submittedName>
</protein>
<dbReference type="PANTHER" id="PTHR46211">
    <property type="entry name" value="GLYCEROPHOSPHORYL DIESTER PHOSPHODIESTERASE"/>
    <property type="match status" value="1"/>
</dbReference>
<evidence type="ECO:0000313" key="3">
    <source>
        <dbReference type="Proteomes" id="UP001155380"/>
    </source>
</evidence>
<organism evidence="2 3">
    <name type="scientific">Ciceribacter sichuanensis</name>
    <dbReference type="NCBI Taxonomy" id="2949647"/>
    <lineage>
        <taxon>Bacteria</taxon>
        <taxon>Pseudomonadati</taxon>
        <taxon>Pseudomonadota</taxon>
        <taxon>Alphaproteobacteria</taxon>
        <taxon>Hyphomicrobiales</taxon>
        <taxon>Rhizobiaceae</taxon>
        <taxon>Ciceribacter</taxon>
    </lineage>
</organism>
<dbReference type="GO" id="GO:0008081">
    <property type="term" value="F:phosphoric diester hydrolase activity"/>
    <property type="evidence" value="ECO:0007669"/>
    <property type="project" value="InterPro"/>
</dbReference>
<dbReference type="GO" id="GO:0006629">
    <property type="term" value="P:lipid metabolic process"/>
    <property type="evidence" value="ECO:0007669"/>
    <property type="project" value="InterPro"/>
</dbReference>
<name>A0AAJ1FK24_9HYPH</name>
<dbReference type="EMBL" id="JAMXLX010000006">
    <property type="protein sequence ID" value="MCO5958896.1"/>
    <property type="molecule type" value="Genomic_DNA"/>
</dbReference>
<reference evidence="2" key="1">
    <citation type="submission" date="2022-06" db="EMBL/GenBank/DDBJ databases">
        <authorList>
            <person name="Sun Q."/>
        </authorList>
    </citation>
    <scope>NUCLEOTIDE SEQUENCE</scope>
    <source>
        <strain evidence="2">S101</strain>
    </source>
</reference>
<dbReference type="SUPFAM" id="SSF51695">
    <property type="entry name" value="PLC-like phosphodiesterases"/>
    <property type="match status" value="1"/>
</dbReference>